<accession>A0A226DI99</accession>
<protein>
    <submittedName>
        <fullName evidence="3">MOXD1 1</fullName>
    </submittedName>
</protein>
<dbReference type="GO" id="GO:0006589">
    <property type="term" value="P:octopamine biosynthetic process"/>
    <property type="evidence" value="ECO:0007669"/>
    <property type="project" value="TreeGrafter"/>
</dbReference>
<proteinExistence type="predicted"/>
<feature type="chain" id="PRO_5012126886" evidence="1">
    <location>
        <begin position="24"/>
        <end position="183"/>
    </location>
</feature>
<dbReference type="GO" id="GO:0005615">
    <property type="term" value="C:extracellular space"/>
    <property type="evidence" value="ECO:0007669"/>
    <property type="project" value="TreeGrafter"/>
</dbReference>
<feature type="domain" description="DOMON" evidence="2">
    <location>
        <begin position="34"/>
        <end position="158"/>
    </location>
</feature>
<comment type="caution">
    <text evidence="3">The sequence shown here is derived from an EMBL/GenBank/DDBJ whole genome shotgun (WGS) entry which is preliminary data.</text>
</comment>
<dbReference type="Pfam" id="PF03351">
    <property type="entry name" value="DOMON"/>
    <property type="match status" value="1"/>
</dbReference>
<dbReference type="SMART" id="SM00664">
    <property type="entry name" value="DoH"/>
    <property type="match status" value="1"/>
</dbReference>
<sequence length="183" mass="20902">MISKIFTTILSMWAFFSFALVTGQEVTIIPTGNDLLNISYVLGQLDGQPAVYFEIRAQTRGYIGFGFSNQTCMTNSDAMVTWMDWVTFELVVQDWTFYTTGTPYERELDQQQDWQVESLVWNEDGVSTTLRFVRLYNTGDPVDIIIEDKTMNLIFSVGEWPALHSHQLGRSGNIPFNLIQGTK</sequence>
<keyword evidence="1" id="KW-0732">Signal</keyword>
<dbReference type="GO" id="GO:0005507">
    <property type="term" value="F:copper ion binding"/>
    <property type="evidence" value="ECO:0007669"/>
    <property type="project" value="TreeGrafter"/>
</dbReference>
<dbReference type="AlphaFoldDB" id="A0A226DI99"/>
<dbReference type="InterPro" id="IPR000945">
    <property type="entry name" value="DBH-like"/>
</dbReference>
<dbReference type="InterPro" id="IPR005018">
    <property type="entry name" value="DOMON_domain"/>
</dbReference>
<name>A0A226DI99_FOLCA</name>
<keyword evidence="4" id="KW-1185">Reference proteome</keyword>
<dbReference type="PANTHER" id="PTHR10157:SF23">
    <property type="entry name" value="MOXD1 HOMOLOG 1"/>
    <property type="match status" value="1"/>
</dbReference>
<evidence type="ECO:0000259" key="2">
    <source>
        <dbReference type="PROSITE" id="PS50836"/>
    </source>
</evidence>
<dbReference type="PROSITE" id="PS50836">
    <property type="entry name" value="DOMON"/>
    <property type="match status" value="1"/>
</dbReference>
<evidence type="ECO:0000313" key="4">
    <source>
        <dbReference type="Proteomes" id="UP000198287"/>
    </source>
</evidence>
<dbReference type="GO" id="GO:0042421">
    <property type="term" value="P:norepinephrine biosynthetic process"/>
    <property type="evidence" value="ECO:0007669"/>
    <property type="project" value="TreeGrafter"/>
</dbReference>
<evidence type="ECO:0000256" key="1">
    <source>
        <dbReference type="SAM" id="SignalP"/>
    </source>
</evidence>
<gene>
    <name evidence="3" type="ORF">Fcan01_20405</name>
</gene>
<organism evidence="3 4">
    <name type="scientific">Folsomia candida</name>
    <name type="common">Springtail</name>
    <dbReference type="NCBI Taxonomy" id="158441"/>
    <lineage>
        <taxon>Eukaryota</taxon>
        <taxon>Metazoa</taxon>
        <taxon>Ecdysozoa</taxon>
        <taxon>Arthropoda</taxon>
        <taxon>Hexapoda</taxon>
        <taxon>Collembola</taxon>
        <taxon>Entomobryomorpha</taxon>
        <taxon>Isotomoidea</taxon>
        <taxon>Isotomidae</taxon>
        <taxon>Proisotominae</taxon>
        <taxon>Folsomia</taxon>
    </lineage>
</organism>
<dbReference type="InterPro" id="IPR045266">
    <property type="entry name" value="DOH_DOMON"/>
</dbReference>
<reference evidence="3 4" key="1">
    <citation type="submission" date="2015-12" db="EMBL/GenBank/DDBJ databases">
        <title>The genome of Folsomia candida.</title>
        <authorList>
            <person name="Faddeeva A."/>
            <person name="Derks M.F."/>
            <person name="Anvar Y."/>
            <person name="Smit S."/>
            <person name="Van Straalen N."/>
            <person name="Roelofs D."/>
        </authorList>
    </citation>
    <scope>NUCLEOTIDE SEQUENCE [LARGE SCALE GENOMIC DNA]</scope>
    <source>
        <strain evidence="3 4">VU population</strain>
        <tissue evidence="3">Whole body</tissue>
    </source>
</reference>
<dbReference type="GO" id="GO:0004500">
    <property type="term" value="F:dopamine beta-monooxygenase activity"/>
    <property type="evidence" value="ECO:0007669"/>
    <property type="project" value="InterPro"/>
</dbReference>
<dbReference type="Proteomes" id="UP000198287">
    <property type="component" value="Unassembled WGS sequence"/>
</dbReference>
<dbReference type="EMBL" id="LNIX01000019">
    <property type="protein sequence ID" value="OXA44427.1"/>
    <property type="molecule type" value="Genomic_DNA"/>
</dbReference>
<dbReference type="GO" id="GO:0030667">
    <property type="term" value="C:secretory granule membrane"/>
    <property type="evidence" value="ECO:0007669"/>
    <property type="project" value="TreeGrafter"/>
</dbReference>
<dbReference type="CDD" id="cd09631">
    <property type="entry name" value="DOMON_DOH"/>
    <property type="match status" value="1"/>
</dbReference>
<dbReference type="PANTHER" id="PTHR10157">
    <property type="entry name" value="DOPAMINE BETA HYDROXYLASE RELATED"/>
    <property type="match status" value="1"/>
</dbReference>
<feature type="signal peptide" evidence="1">
    <location>
        <begin position="1"/>
        <end position="23"/>
    </location>
</feature>
<dbReference type="GO" id="GO:0042420">
    <property type="term" value="P:dopamine catabolic process"/>
    <property type="evidence" value="ECO:0007669"/>
    <property type="project" value="TreeGrafter"/>
</dbReference>
<evidence type="ECO:0000313" key="3">
    <source>
        <dbReference type="EMBL" id="OXA44427.1"/>
    </source>
</evidence>
<dbReference type="OrthoDB" id="188511at2759"/>